<evidence type="ECO:0000313" key="1">
    <source>
        <dbReference type="EMBL" id="JAE12631.1"/>
    </source>
</evidence>
<dbReference type="EMBL" id="GBRH01185265">
    <property type="protein sequence ID" value="JAE12631.1"/>
    <property type="molecule type" value="Transcribed_RNA"/>
</dbReference>
<protein>
    <submittedName>
        <fullName evidence="1">Uncharacterized protein</fullName>
    </submittedName>
</protein>
<dbReference type="AlphaFoldDB" id="A0A0A9FQP4"/>
<proteinExistence type="predicted"/>
<sequence length="31" mass="3711">MLKINLMLQHPLHLTTRFVKDPNLKLEPIKK</sequence>
<organism evidence="1">
    <name type="scientific">Arundo donax</name>
    <name type="common">Giant reed</name>
    <name type="synonym">Donax arundinaceus</name>
    <dbReference type="NCBI Taxonomy" id="35708"/>
    <lineage>
        <taxon>Eukaryota</taxon>
        <taxon>Viridiplantae</taxon>
        <taxon>Streptophyta</taxon>
        <taxon>Embryophyta</taxon>
        <taxon>Tracheophyta</taxon>
        <taxon>Spermatophyta</taxon>
        <taxon>Magnoliopsida</taxon>
        <taxon>Liliopsida</taxon>
        <taxon>Poales</taxon>
        <taxon>Poaceae</taxon>
        <taxon>PACMAD clade</taxon>
        <taxon>Arundinoideae</taxon>
        <taxon>Arundineae</taxon>
        <taxon>Arundo</taxon>
    </lineage>
</organism>
<name>A0A0A9FQP4_ARUDO</name>
<accession>A0A0A9FQP4</accession>
<reference evidence="1" key="1">
    <citation type="submission" date="2014-09" db="EMBL/GenBank/DDBJ databases">
        <authorList>
            <person name="Magalhaes I.L.F."/>
            <person name="Oliveira U."/>
            <person name="Santos F.R."/>
            <person name="Vidigal T.H.D.A."/>
            <person name="Brescovit A.D."/>
            <person name="Santos A.J."/>
        </authorList>
    </citation>
    <scope>NUCLEOTIDE SEQUENCE</scope>
    <source>
        <tissue evidence="1">Shoot tissue taken approximately 20 cm above the soil surface</tissue>
    </source>
</reference>
<reference evidence="1" key="2">
    <citation type="journal article" date="2015" name="Data Brief">
        <title>Shoot transcriptome of the giant reed, Arundo donax.</title>
        <authorList>
            <person name="Barrero R.A."/>
            <person name="Guerrero F.D."/>
            <person name="Moolhuijzen P."/>
            <person name="Goolsby J.A."/>
            <person name="Tidwell J."/>
            <person name="Bellgard S.E."/>
            <person name="Bellgard M.I."/>
        </authorList>
    </citation>
    <scope>NUCLEOTIDE SEQUENCE</scope>
    <source>
        <tissue evidence="1">Shoot tissue taken approximately 20 cm above the soil surface</tissue>
    </source>
</reference>